<evidence type="ECO:0000259" key="3">
    <source>
        <dbReference type="PROSITE" id="PS50887"/>
    </source>
</evidence>
<dbReference type="Pfam" id="PF00990">
    <property type="entry name" value="GGDEF"/>
    <property type="match status" value="1"/>
</dbReference>
<reference evidence="4" key="1">
    <citation type="submission" date="2021-04" db="EMBL/GenBank/DDBJ databases">
        <authorList>
            <person name="Postec A."/>
        </authorList>
    </citation>
    <scope>NUCLEOTIDE SEQUENCE</scope>
    <source>
        <strain evidence="4">F1F22</strain>
    </source>
</reference>
<feature type="domain" description="GGDEF" evidence="3">
    <location>
        <begin position="145"/>
        <end position="278"/>
    </location>
</feature>
<dbReference type="EC" id="2.7.7.65" evidence="1"/>
<dbReference type="InterPro" id="IPR043128">
    <property type="entry name" value="Rev_trsase/Diguanyl_cyclase"/>
</dbReference>
<dbReference type="EMBL" id="CP073355">
    <property type="protein sequence ID" value="URA10835.1"/>
    <property type="molecule type" value="Genomic_DNA"/>
</dbReference>
<comment type="catalytic activity">
    <reaction evidence="2">
        <text>2 GTP = 3',3'-c-di-GMP + 2 diphosphate</text>
        <dbReference type="Rhea" id="RHEA:24898"/>
        <dbReference type="ChEBI" id="CHEBI:33019"/>
        <dbReference type="ChEBI" id="CHEBI:37565"/>
        <dbReference type="ChEBI" id="CHEBI:58805"/>
        <dbReference type="EC" id="2.7.7.65"/>
    </reaction>
</comment>
<dbReference type="PANTHER" id="PTHR45138">
    <property type="entry name" value="REGULATORY COMPONENTS OF SENSORY TRANSDUCTION SYSTEM"/>
    <property type="match status" value="1"/>
</dbReference>
<dbReference type="SMART" id="SM00267">
    <property type="entry name" value="GGDEF"/>
    <property type="match status" value="1"/>
</dbReference>
<dbReference type="PANTHER" id="PTHR45138:SF9">
    <property type="entry name" value="DIGUANYLATE CYCLASE DGCM-RELATED"/>
    <property type="match status" value="1"/>
</dbReference>
<dbReference type="Gene3D" id="3.30.70.270">
    <property type="match status" value="1"/>
</dbReference>
<dbReference type="InterPro" id="IPR050469">
    <property type="entry name" value="Diguanylate_Cyclase"/>
</dbReference>
<protein>
    <recommendedName>
        <fullName evidence="1">diguanylate cyclase</fullName>
        <ecNumber evidence="1">2.7.7.65</ecNumber>
    </recommendedName>
</protein>
<evidence type="ECO:0000313" key="4">
    <source>
        <dbReference type="EMBL" id="URA10835.1"/>
    </source>
</evidence>
<sequence>MWTEEMDRELLDLLSQYNYAPELLDLAIEQTFPSLSRQDVYQRIFFLLGRVQLLPAEVSAEWQAFLDYHQELMRLLGRPVSIQVAFLDFFYERKNYYHDPIVLERSVYNYTKAQTFVDSLTGLYNYRFLRDFLHKESKRASRHNEMFSVILIDIDDFKNINDRFGHIAGDIVLQHTAKMMLDVLRQEDIAIRYGGDEFMIILPETNLEGAKRCADRLLALMKETSISFHDTPLHISYSMGLATFGYHSKEALLLLELADRALYAAKKAGKGCWRTTEVNYLSSS</sequence>
<dbReference type="KEGG" id="taqu:KDW03_03245"/>
<dbReference type="InterPro" id="IPR029787">
    <property type="entry name" value="Nucleotide_cyclase"/>
</dbReference>
<proteinExistence type="predicted"/>
<reference evidence="4" key="2">
    <citation type="submission" date="2022-06" db="EMBL/GenBank/DDBJ databases">
        <title>Thermospira aquatica gen. nov., sp. nov.</title>
        <authorList>
            <person name="Ben Ali Gam Z."/>
            <person name="Labat M."/>
        </authorList>
    </citation>
    <scope>NUCLEOTIDE SEQUENCE</scope>
    <source>
        <strain evidence="4">F1F22</strain>
    </source>
</reference>
<dbReference type="AlphaFoldDB" id="A0AAX3BEY7"/>
<dbReference type="CDD" id="cd01949">
    <property type="entry name" value="GGDEF"/>
    <property type="match status" value="1"/>
</dbReference>
<dbReference type="SUPFAM" id="SSF55073">
    <property type="entry name" value="Nucleotide cyclase"/>
    <property type="match status" value="1"/>
</dbReference>
<dbReference type="FunFam" id="3.30.70.270:FF:000001">
    <property type="entry name" value="Diguanylate cyclase domain protein"/>
    <property type="match status" value="1"/>
</dbReference>
<name>A0AAX3BEY7_9SPIR</name>
<dbReference type="PROSITE" id="PS50887">
    <property type="entry name" value="GGDEF"/>
    <property type="match status" value="1"/>
</dbReference>
<evidence type="ECO:0000256" key="2">
    <source>
        <dbReference type="ARBA" id="ARBA00034247"/>
    </source>
</evidence>
<dbReference type="InterPro" id="IPR000160">
    <property type="entry name" value="GGDEF_dom"/>
</dbReference>
<keyword evidence="5" id="KW-1185">Reference proteome</keyword>
<dbReference type="GO" id="GO:0052621">
    <property type="term" value="F:diguanylate cyclase activity"/>
    <property type="evidence" value="ECO:0007669"/>
    <property type="project" value="UniProtKB-EC"/>
</dbReference>
<evidence type="ECO:0000256" key="1">
    <source>
        <dbReference type="ARBA" id="ARBA00012528"/>
    </source>
</evidence>
<evidence type="ECO:0000313" key="5">
    <source>
        <dbReference type="Proteomes" id="UP001056539"/>
    </source>
</evidence>
<dbReference type="RefSeq" id="WP_271435962.1">
    <property type="nucleotide sequence ID" value="NZ_CP073355.1"/>
</dbReference>
<dbReference type="Proteomes" id="UP001056539">
    <property type="component" value="Chromosome"/>
</dbReference>
<accession>A0AAX3BEY7</accession>
<dbReference type="NCBIfam" id="TIGR00254">
    <property type="entry name" value="GGDEF"/>
    <property type="match status" value="1"/>
</dbReference>
<gene>
    <name evidence="4" type="ORF">KDW03_03245</name>
</gene>
<organism evidence="4 5">
    <name type="scientific">Thermospira aquatica</name>
    <dbReference type="NCBI Taxonomy" id="2828656"/>
    <lineage>
        <taxon>Bacteria</taxon>
        <taxon>Pseudomonadati</taxon>
        <taxon>Spirochaetota</taxon>
        <taxon>Spirochaetia</taxon>
        <taxon>Brevinematales</taxon>
        <taxon>Thermospiraceae</taxon>
        <taxon>Thermospira</taxon>
    </lineage>
</organism>